<reference evidence="1" key="1">
    <citation type="journal article" date="2014" name="Front. Microbiol.">
        <title>High frequency of phylogenetically diverse reductive dehalogenase-homologous genes in deep subseafloor sedimentary metagenomes.</title>
        <authorList>
            <person name="Kawai M."/>
            <person name="Futagami T."/>
            <person name="Toyoda A."/>
            <person name="Takaki Y."/>
            <person name="Nishi S."/>
            <person name="Hori S."/>
            <person name="Arai W."/>
            <person name="Tsubouchi T."/>
            <person name="Morono Y."/>
            <person name="Uchiyama I."/>
            <person name="Ito T."/>
            <person name="Fujiyama A."/>
            <person name="Inagaki F."/>
            <person name="Takami H."/>
        </authorList>
    </citation>
    <scope>NUCLEOTIDE SEQUENCE</scope>
    <source>
        <strain evidence="1">Expedition CK06-06</strain>
    </source>
</reference>
<sequence length="125" mass="13910">VRYSLDKLVEARLGTTELALVQRNRFFRAKLADELAAELNTTVAPVLQLRGLIRNSDATKRANRIQVLGVDERFFRVGAGENPFGDDWNEGIILNDPLATKLEVAVGDEVVLRIDRPGLMPRDAP</sequence>
<evidence type="ECO:0000313" key="1">
    <source>
        <dbReference type="EMBL" id="GAG84656.1"/>
    </source>
</evidence>
<organism evidence="1">
    <name type="scientific">marine sediment metagenome</name>
    <dbReference type="NCBI Taxonomy" id="412755"/>
    <lineage>
        <taxon>unclassified sequences</taxon>
        <taxon>metagenomes</taxon>
        <taxon>ecological metagenomes</taxon>
    </lineage>
</organism>
<feature type="non-terminal residue" evidence="1">
    <location>
        <position position="1"/>
    </location>
</feature>
<gene>
    <name evidence="1" type="ORF">S01H4_26411</name>
</gene>
<proteinExistence type="predicted"/>
<dbReference type="EMBL" id="BART01012732">
    <property type="protein sequence ID" value="GAG84656.1"/>
    <property type="molecule type" value="Genomic_DNA"/>
</dbReference>
<accession>X1CKC5</accession>
<dbReference type="AlphaFoldDB" id="X1CKC5"/>
<protein>
    <submittedName>
        <fullName evidence="1">Uncharacterized protein</fullName>
    </submittedName>
</protein>
<comment type="caution">
    <text evidence="1">The sequence shown here is derived from an EMBL/GenBank/DDBJ whole genome shotgun (WGS) entry which is preliminary data.</text>
</comment>
<name>X1CKC5_9ZZZZ</name>